<evidence type="ECO:0000313" key="2">
    <source>
        <dbReference type="EMBL" id="EFI34652.1"/>
    </source>
</evidence>
<proteinExistence type="predicted"/>
<keyword evidence="3" id="KW-1185">Reference proteome</keyword>
<dbReference type="NCBIfam" id="TIGR01209">
    <property type="entry name" value="RNA ligase"/>
    <property type="match status" value="1"/>
</dbReference>
<dbReference type="GO" id="GO:0016874">
    <property type="term" value="F:ligase activity"/>
    <property type="evidence" value="ECO:0007669"/>
    <property type="project" value="UniProtKB-KW"/>
</dbReference>
<organism evidence="2 3">
    <name type="scientific">Desulfonatronospira thiodismutans ASO3-1</name>
    <dbReference type="NCBI Taxonomy" id="555779"/>
    <lineage>
        <taxon>Bacteria</taxon>
        <taxon>Pseudomonadati</taxon>
        <taxon>Thermodesulfobacteriota</taxon>
        <taxon>Desulfovibrionia</taxon>
        <taxon>Desulfovibrionales</taxon>
        <taxon>Desulfonatronovibrionaceae</taxon>
        <taxon>Desulfonatronospira</taxon>
    </lineage>
</organism>
<reference evidence="2" key="1">
    <citation type="submission" date="2010-05" db="EMBL/GenBank/DDBJ databases">
        <title>The draft genome of Desulfonatronospira thiodismutans ASO3-1.</title>
        <authorList>
            <consortium name="US DOE Joint Genome Institute (JGI-PGF)"/>
            <person name="Lucas S."/>
            <person name="Copeland A."/>
            <person name="Lapidus A."/>
            <person name="Cheng J.-F."/>
            <person name="Bruce D."/>
            <person name="Goodwin L."/>
            <person name="Pitluck S."/>
            <person name="Chertkov O."/>
            <person name="Brettin T."/>
            <person name="Detter J.C."/>
            <person name="Han C."/>
            <person name="Land M.L."/>
            <person name="Hauser L."/>
            <person name="Kyrpides N."/>
            <person name="Mikhailova N."/>
            <person name="Muyzer G."/>
            <person name="Woyke T."/>
        </authorList>
    </citation>
    <scope>NUCLEOTIDE SEQUENCE [LARGE SCALE GENOMIC DNA]</scope>
    <source>
        <strain evidence="2">ASO3-1</strain>
    </source>
</reference>
<feature type="domain" description="RNA ligase" evidence="1">
    <location>
        <begin position="72"/>
        <end position="225"/>
    </location>
</feature>
<dbReference type="RefSeq" id="WP_008869972.1">
    <property type="nucleotide sequence ID" value="NZ_ACJN02000002.1"/>
</dbReference>
<dbReference type="Gene3D" id="3.30.1490.70">
    <property type="match status" value="1"/>
</dbReference>
<comment type="caution">
    <text evidence="2">The sequence shown here is derived from an EMBL/GenBank/DDBJ whole genome shotgun (WGS) entry which is preliminary data.</text>
</comment>
<accession>D6SPH6</accession>
<dbReference type="SUPFAM" id="SSF56091">
    <property type="entry name" value="DNA ligase/mRNA capping enzyme, catalytic domain"/>
    <property type="match status" value="1"/>
</dbReference>
<dbReference type="PRINTS" id="PR01048">
    <property type="entry name" value="Y414FAMILY"/>
</dbReference>
<evidence type="ECO:0000259" key="1">
    <source>
        <dbReference type="Pfam" id="PF09414"/>
    </source>
</evidence>
<dbReference type="Proteomes" id="UP000005496">
    <property type="component" value="Unassembled WGS sequence"/>
</dbReference>
<name>D6SPH6_9BACT</name>
<dbReference type="Gene3D" id="3.30.470.30">
    <property type="entry name" value="DNA ligase/mRNA capping enzyme"/>
    <property type="match status" value="1"/>
</dbReference>
<dbReference type="Pfam" id="PF09414">
    <property type="entry name" value="RNA_ligase"/>
    <property type="match status" value="1"/>
</dbReference>
<dbReference type="Gene3D" id="3.30.70.2160">
    <property type="match status" value="1"/>
</dbReference>
<keyword evidence="2" id="KW-0436">Ligase</keyword>
<gene>
    <name evidence="2" type="ORF">Dthio_PD2024</name>
</gene>
<sequence length="361" mass="41787">MLDQDQGIEHNEYNGLVYSRQRKDSSFPRGTVHLYNEDQSRPGRSITGFPHIKRTYHLHAGIKRLFKNDSFKAEEKLDGYNLRVFSHAGRLLAATRGGFICPFSTEWAGIWAEEYDLDGFFRDYPGHYLCGEVLGDNPYNRQRGVDLSPGAHFFVFEVCKPDGTFLPVSTKEELLREYGLPAVKELGTFNALQGEELYALLRDLNSRGKEGVVLKSPDSSRRMKFVTPECDIQDIKDGLEVGFDLDMGFFQSRYMRVVYFVQELGLDKDEYSRKLGRAFMDGIPVSENYQGAREEYTVYLSSRNTWQSLLSMLISQIKIRTLETSWQHVRGREMLKVRFARIYTRSGKRYQRMIKGVLHQD</sequence>
<dbReference type="InterPro" id="IPR001072">
    <property type="entry name" value="RNA_ligase_Pab1020"/>
</dbReference>
<evidence type="ECO:0000313" key="3">
    <source>
        <dbReference type="Proteomes" id="UP000005496"/>
    </source>
</evidence>
<dbReference type="eggNOG" id="COG1423">
    <property type="taxonomic scope" value="Bacteria"/>
</dbReference>
<dbReference type="EMBL" id="ACJN02000002">
    <property type="protein sequence ID" value="EFI34652.1"/>
    <property type="molecule type" value="Genomic_DNA"/>
</dbReference>
<dbReference type="InterPro" id="IPR021122">
    <property type="entry name" value="RNA_ligase_dom_REL/Rnl2"/>
</dbReference>
<protein>
    <submittedName>
        <fullName evidence="2">ATP dependent DNA ligase</fullName>
    </submittedName>
</protein>
<dbReference type="AlphaFoldDB" id="D6SPH6"/>